<dbReference type="Gene3D" id="3.30.390.50">
    <property type="entry name" value="CO dehydrogenase flavoprotein, C-terminal domain"/>
    <property type="match status" value="1"/>
</dbReference>
<proteinExistence type="predicted"/>
<dbReference type="AlphaFoldDB" id="X1UNU4"/>
<feature type="non-terminal residue" evidence="2">
    <location>
        <position position="1"/>
    </location>
</feature>
<evidence type="ECO:0000313" key="2">
    <source>
        <dbReference type="EMBL" id="GAJ19153.1"/>
    </source>
</evidence>
<name>X1UNU4_9ZZZZ</name>
<organism evidence="2">
    <name type="scientific">marine sediment metagenome</name>
    <dbReference type="NCBI Taxonomy" id="412755"/>
    <lineage>
        <taxon>unclassified sequences</taxon>
        <taxon>metagenomes</taxon>
        <taxon>ecological metagenomes</taxon>
    </lineage>
</organism>
<evidence type="ECO:0000259" key="1">
    <source>
        <dbReference type="Pfam" id="PF03450"/>
    </source>
</evidence>
<feature type="domain" description="CO dehydrogenase flavoprotein C-terminal" evidence="1">
    <location>
        <begin position="13"/>
        <end position="61"/>
    </location>
</feature>
<gene>
    <name evidence="2" type="ORF">S12H4_62488</name>
</gene>
<dbReference type="InterPro" id="IPR005107">
    <property type="entry name" value="CO_DH_flav_C"/>
</dbReference>
<dbReference type="EMBL" id="BARW01041946">
    <property type="protein sequence ID" value="GAJ19153.1"/>
    <property type="molecule type" value="Genomic_DNA"/>
</dbReference>
<sequence>TGYVQIVKAIEECAHREIKNRLIEEAINKVSEEVNPISDIRASEEYRRYISGILFKRAFKKLTNLPINTRK</sequence>
<dbReference type="SUPFAM" id="SSF55447">
    <property type="entry name" value="CO dehydrogenase flavoprotein C-terminal domain-like"/>
    <property type="match status" value="1"/>
</dbReference>
<protein>
    <recommendedName>
        <fullName evidence="1">CO dehydrogenase flavoprotein C-terminal domain-containing protein</fullName>
    </recommendedName>
</protein>
<accession>X1UNU4</accession>
<dbReference type="Pfam" id="PF03450">
    <property type="entry name" value="CO_deh_flav_C"/>
    <property type="match status" value="1"/>
</dbReference>
<dbReference type="InterPro" id="IPR036683">
    <property type="entry name" value="CO_DH_flav_C_dom_sf"/>
</dbReference>
<reference evidence="2" key="1">
    <citation type="journal article" date="2014" name="Front. Microbiol.">
        <title>High frequency of phylogenetically diverse reductive dehalogenase-homologous genes in deep subseafloor sedimentary metagenomes.</title>
        <authorList>
            <person name="Kawai M."/>
            <person name="Futagami T."/>
            <person name="Toyoda A."/>
            <person name="Takaki Y."/>
            <person name="Nishi S."/>
            <person name="Hori S."/>
            <person name="Arai W."/>
            <person name="Tsubouchi T."/>
            <person name="Morono Y."/>
            <person name="Uchiyama I."/>
            <person name="Ito T."/>
            <person name="Fujiyama A."/>
            <person name="Inagaki F."/>
            <person name="Takami H."/>
        </authorList>
    </citation>
    <scope>NUCLEOTIDE SEQUENCE</scope>
    <source>
        <strain evidence="2">Expedition CK06-06</strain>
    </source>
</reference>
<comment type="caution">
    <text evidence="2">The sequence shown here is derived from an EMBL/GenBank/DDBJ whole genome shotgun (WGS) entry which is preliminary data.</text>
</comment>